<dbReference type="EC" id="2.3.1.57" evidence="2"/>
<comment type="caution">
    <text evidence="2">The sequence shown here is derived from an EMBL/GenBank/DDBJ whole genome shotgun (WGS) entry which is preliminary data.</text>
</comment>
<gene>
    <name evidence="2" type="ORF">J2Z43_000993</name>
</gene>
<proteinExistence type="predicted"/>
<dbReference type="SUPFAM" id="SSF55729">
    <property type="entry name" value="Acyl-CoA N-acyltransferases (Nat)"/>
    <property type="match status" value="1"/>
</dbReference>
<reference evidence="2 3" key="1">
    <citation type="submission" date="2021-03" db="EMBL/GenBank/DDBJ databases">
        <title>Genomic Encyclopedia of Type Strains, Phase IV (KMG-IV): sequencing the most valuable type-strain genomes for metagenomic binning, comparative biology and taxonomic classification.</title>
        <authorList>
            <person name="Goeker M."/>
        </authorList>
    </citation>
    <scope>NUCLEOTIDE SEQUENCE [LARGE SCALE GENOMIC DNA]</scope>
    <source>
        <strain evidence="2 3">DSM 1289</strain>
    </source>
</reference>
<keyword evidence="3" id="KW-1185">Reference proteome</keyword>
<feature type="domain" description="N-acetyltransferase" evidence="1">
    <location>
        <begin position="3"/>
        <end position="146"/>
    </location>
</feature>
<dbReference type="Proteomes" id="UP000767291">
    <property type="component" value="Unassembled WGS sequence"/>
</dbReference>
<dbReference type="GO" id="GO:0004145">
    <property type="term" value="F:diamine N-acetyltransferase activity"/>
    <property type="evidence" value="ECO:0007669"/>
    <property type="project" value="UniProtKB-EC"/>
</dbReference>
<dbReference type="PROSITE" id="PS51186">
    <property type="entry name" value="GNAT"/>
    <property type="match status" value="1"/>
</dbReference>
<keyword evidence="2" id="KW-0808">Transferase</keyword>
<sequence>MGLEIRYADKCNWIDLINLSVKNNQSNFIESNLYSIAESKFEEAWKTVGIYNDDILIGFSMYGKLEDNRVWLDRFMIDHKFQGRGYGKLSLKFLIDSLYREYECEEIYLSIYEDNINAIELYKTYGFEFNGELDTKGEKVMVLDIKNHLKTY</sequence>
<evidence type="ECO:0000313" key="2">
    <source>
        <dbReference type="EMBL" id="MBP1854603.1"/>
    </source>
</evidence>
<organism evidence="2 3">
    <name type="scientific">Metaclostridioides mangenotii</name>
    <dbReference type="NCBI Taxonomy" id="1540"/>
    <lineage>
        <taxon>Bacteria</taxon>
        <taxon>Bacillati</taxon>
        <taxon>Bacillota</taxon>
        <taxon>Clostridia</taxon>
        <taxon>Peptostreptococcales</taxon>
        <taxon>Peptostreptococcaceae</taxon>
        <taxon>Metaclostridioides</taxon>
    </lineage>
</organism>
<dbReference type="Pfam" id="PF00583">
    <property type="entry name" value="Acetyltransf_1"/>
    <property type="match status" value="1"/>
</dbReference>
<dbReference type="Gene3D" id="3.40.630.30">
    <property type="match status" value="1"/>
</dbReference>
<evidence type="ECO:0000313" key="3">
    <source>
        <dbReference type="Proteomes" id="UP000767291"/>
    </source>
</evidence>
<dbReference type="InterPro" id="IPR000182">
    <property type="entry name" value="GNAT_dom"/>
</dbReference>
<dbReference type="RefSeq" id="WP_209456089.1">
    <property type="nucleotide sequence ID" value="NZ_BAAACS010000012.1"/>
</dbReference>
<dbReference type="CDD" id="cd04301">
    <property type="entry name" value="NAT_SF"/>
    <property type="match status" value="1"/>
</dbReference>
<keyword evidence="2" id="KW-0012">Acyltransferase</keyword>
<protein>
    <submittedName>
        <fullName evidence="2">Diamine N-acetyltransferase</fullName>
        <ecNumber evidence="2">2.3.1.57</ecNumber>
    </submittedName>
</protein>
<evidence type="ECO:0000259" key="1">
    <source>
        <dbReference type="PROSITE" id="PS51186"/>
    </source>
</evidence>
<accession>A0ABS4E9L9</accession>
<dbReference type="InterPro" id="IPR016181">
    <property type="entry name" value="Acyl_CoA_acyltransferase"/>
</dbReference>
<dbReference type="EMBL" id="JAGGJX010000001">
    <property type="protein sequence ID" value="MBP1854603.1"/>
    <property type="molecule type" value="Genomic_DNA"/>
</dbReference>
<name>A0ABS4E9L9_9FIRM</name>